<feature type="transmembrane region" description="Helical" evidence="9">
    <location>
        <begin position="188"/>
        <end position="209"/>
    </location>
</feature>
<keyword evidence="2" id="KW-0813">Transport</keyword>
<evidence type="ECO:0000256" key="7">
    <source>
        <dbReference type="ARBA" id="ARBA00023136"/>
    </source>
</evidence>
<dbReference type="GO" id="GO:0005886">
    <property type="term" value="C:plasma membrane"/>
    <property type="evidence" value="ECO:0007669"/>
    <property type="project" value="UniProtKB-SubCell"/>
</dbReference>
<dbReference type="PANTHER" id="PTHR33451:SF6">
    <property type="entry name" value="NA(+)_H(+) ANTIPORTER NHAC"/>
    <property type="match status" value="1"/>
</dbReference>
<proteinExistence type="inferred from homology"/>
<dbReference type="NCBIfam" id="TIGR00931">
    <property type="entry name" value="antiport_nhaC"/>
    <property type="match status" value="1"/>
</dbReference>
<evidence type="ECO:0000256" key="4">
    <source>
        <dbReference type="ARBA" id="ARBA00022475"/>
    </source>
</evidence>
<evidence type="ECO:0000256" key="5">
    <source>
        <dbReference type="ARBA" id="ARBA00022692"/>
    </source>
</evidence>
<feature type="transmembrane region" description="Helical" evidence="9">
    <location>
        <begin position="312"/>
        <end position="335"/>
    </location>
</feature>
<feature type="transmembrane region" description="Helical" evidence="9">
    <location>
        <begin position="7"/>
        <end position="27"/>
    </location>
</feature>
<dbReference type="RefSeq" id="WP_094264847.1">
    <property type="nucleotide sequence ID" value="NZ_NOWF01000007.1"/>
</dbReference>
<dbReference type="EMBL" id="NOWF01000007">
    <property type="protein sequence ID" value="OYD07104.1"/>
    <property type="molecule type" value="Genomic_DNA"/>
</dbReference>
<dbReference type="AlphaFoldDB" id="A0A235B489"/>
<evidence type="ECO:0000256" key="2">
    <source>
        <dbReference type="ARBA" id="ARBA00022448"/>
    </source>
</evidence>
<keyword evidence="7 9" id="KW-0472">Membrane</keyword>
<gene>
    <name evidence="11" type="primary">nhaC</name>
    <name evidence="11" type="ORF">CHM34_11925</name>
</gene>
<evidence type="ECO:0000256" key="1">
    <source>
        <dbReference type="ARBA" id="ARBA00004651"/>
    </source>
</evidence>
<protein>
    <submittedName>
        <fullName evidence="11">Na+/H+ antiporter NhaC</fullName>
    </submittedName>
</protein>
<evidence type="ECO:0000313" key="12">
    <source>
        <dbReference type="Proteomes" id="UP000215459"/>
    </source>
</evidence>
<dbReference type="OrthoDB" id="9762978at2"/>
<feature type="transmembrane region" description="Helical" evidence="9">
    <location>
        <begin position="33"/>
        <end position="50"/>
    </location>
</feature>
<keyword evidence="3" id="KW-0050">Antiport</keyword>
<evidence type="ECO:0000256" key="8">
    <source>
        <dbReference type="ARBA" id="ARBA00038435"/>
    </source>
</evidence>
<dbReference type="Pfam" id="PF03553">
    <property type="entry name" value="Na_H_antiporter"/>
    <property type="match status" value="1"/>
</dbReference>
<evidence type="ECO:0000256" key="3">
    <source>
        <dbReference type="ARBA" id="ARBA00022449"/>
    </source>
</evidence>
<dbReference type="InterPro" id="IPR004770">
    <property type="entry name" value="Na/H_antiport_NhaC"/>
</dbReference>
<dbReference type="InterPro" id="IPR052180">
    <property type="entry name" value="NhaC_Na-H+_Antiporter"/>
</dbReference>
<comment type="similarity">
    <text evidence="8">Belongs to the NhaC Na(+)/H(+) (TC 2.A.35) antiporter family.</text>
</comment>
<feature type="transmembrane region" description="Helical" evidence="9">
    <location>
        <begin position="347"/>
        <end position="370"/>
    </location>
</feature>
<evidence type="ECO:0000256" key="6">
    <source>
        <dbReference type="ARBA" id="ARBA00022989"/>
    </source>
</evidence>
<feature type="transmembrane region" description="Helical" evidence="9">
    <location>
        <begin position="252"/>
        <end position="271"/>
    </location>
</feature>
<keyword evidence="6 9" id="KW-1133">Transmembrane helix</keyword>
<evidence type="ECO:0000313" key="11">
    <source>
        <dbReference type="EMBL" id="OYD07104.1"/>
    </source>
</evidence>
<dbReference type="Proteomes" id="UP000215459">
    <property type="component" value="Unassembled WGS sequence"/>
</dbReference>
<reference evidence="11 12" key="1">
    <citation type="submission" date="2017-07" db="EMBL/GenBank/DDBJ databases">
        <title>The genome sequence of Paludifilum halophilum highlights mechanisms for microbial adaptation to high salt environemnts.</title>
        <authorList>
            <person name="Belbahri L."/>
        </authorList>
    </citation>
    <scope>NUCLEOTIDE SEQUENCE [LARGE SCALE GENOMIC DNA]</scope>
    <source>
        <strain evidence="11 12">DSM 102817</strain>
    </source>
</reference>
<keyword evidence="12" id="KW-1185">Reference proteome</keyword>
<feature type="transmembrane region" description="Helical" evidence="9">
    <location>
        <begin position="106"/>
        <end position="135"/>
    </location>
</feature>
<comment type="subcellular location">
    <subcellularLocation>
        <location evidence="1">Cell membrane</location>
        <topology evidence="1">Multi-pass membrane protein</topology>
    </subcellularLocation>
</comment>
<dbReference type="GO" id="GO:0015297">
    <property type="term" value="F:antiporter activity"/>
    <property type="evidence" value="ECO:0007669"/>
    <property type="project" value="UniProtKB-KW"/>
</dbReference>
<sequence>MNQRKTGPVLLLFSVLFAILFVSLVHFQIPPHIPLLVSLVITAGYGFLTGSDWRSMEKGIITGISKGLQPILILLVVGLVIAGWMIGGTVPTLLVYGMEWIDPEWFAISALFITILVSTFAGSSFTTVGTIGVALMGVASAMGISPGLAAGAVICGACFGDKMSPLSDSTNLASGTAGVNLFTHIRHLTGTTVPALLVTVVLFAVIGTPASSGELTRLTDIKQTLQQSFPIHPLTLAPPLIVMGLAYRRYPVLPTLMSGLLASVLFSFVLIPDLTLPRLMEVLQNGPDMETGNEAVNAIVNKGGLQSMMGTVSLILITLALGGLTKTLGLFDLLLQAIRGSLRRTGHLIAATAASSVGVNLLAGEMYLSILLPGQAFKSVYEEQNIPLKHLSRTLEDAGTLINPLIPWGVSGAFFASTLGVSVGEYLPFTFFLYLSLLMTLIMGYRRQRS</sequence>
<evidence type="ECO:0000259" key="10">
    <source>
        <dbReference type="Pfam" id="PF03553"/>
    </source>
</evidence>
<comment type="caution">
    <text evidence="11">The sequence shown here is derived from an EMBL/GenBank/DDBJ whole genome shotgun (WGS) entry which is preliminary data.</text>
</comment>
<feature type="transmembrane region" description="Helical" evidence="9">
    <location>
        <begin position="426"/>
        <end position="445"/>
    </location>
</feature>
<dbReference type="InterPro" id="IPR018461">
    <property type="entry name" value="Na/H_Antiport_NhaC-like_C"/>
</dbReference>
<feature type="transmembrane region" description="Helical" evidence="9">
    <location>
        <begin position="71"/>
        <end position="94"/>
    </location>
</feature>
<keyword evidence="4" id="KW-1003">Cell membrane</keyword>
<dbReference type="PANTHER" id="PTHR33451">
    <property type="entry name" value="MALATE-2H(+)/NA(+)-LACTATE ANTIPORTER"/>
    <property type="match status" value="1"/>
</dbReference>
<evidence type="ECO:0000256" key="9">
    <source>
        <dbReference type="SAM" id="Phobius"/>
    </source>
</evidence>
<feature type="domain" description="Na+/H+ antiporter NhaC-like C-terminal" evidence="10">
    <location>
        <begin position="156"/>
        <end position="445"/>
    </location>
</feature>
<organism evidence="11 12">
    <name type="scientific">Paludifilum halophilum</name>
    <dbReference type="NCBI Taxonomy" id="1642702"/>
    <lineage>
        <taxon>Bacteria</taxon>
        <taxon>Bacillati</taxon>
        <taxon>Bacillota</taxon>
        <taxon>Bacilli</taxon>
        <taxon>Bacillales</taxon>
        <taxon>Thermoactinomycetaceae</taxon>
        <taxon>Paludifilum</taxon>
    </lineage>
</organism>
<accession>A0A235B489</accession>
<name>A0A235B489_9BACL</name>
<keyword evidence="5 9" id="KW-0812">Transmembrane</keyword>